<gene>
    <name evidence="14" type="primary">DBP7</name>
    <name evidence="14" type="ORF">K7432_009826</name>
</gene>
<evidence type="ECO:0000256" key="2">
    <source>
        <dbReference type="ARBA" id="ARBA00022517"/>
    </source>
</evidence>
<dbReference type="SUPFAM" id="SSF52540">
    <property type="entry name" value="P-loop containing nucleoside triphosphate hydrolases"/>
    <property type="match status" value="1"/>
</dbReference>
<evidence type="ECO:0000256" key="6">
    <source>
        <dbReference type="ARBA" id="ARBA00022806"/>
    </source>
</evidence>
<dbReference type="EC" id="3.6.4.13" evidence="10"/>
<dbReference type="InterPro" id="IPR027417">
    <property type="entry name" value="P-loop_NTPase"/>
</dbReference>
<dbReference type="InterPro" id="IPR025313">
    <property type="entry name" value="SPB4-like_CTE"/>
</dbReference>
<keyword evidence="2" id="KW-0690">Ribosome biogenesis</keyword>
<comment type="subcellular location">
    <subcellularLocation>
        <location evidence="1">Nucleus</location>
        <location evidence="1">Nucleolus</location>
    </subcellularLocation>
</comment>
<evidence type="ECO:0000256" key="3">
    <source>
        <dbReference type="ARBA" id="ARBA00022552"/>
    </source>
</evidence>
<dbReference type="GO" id="GO:0003724">
    <property type="term" value="F:RNA helicase activity"/>
    <property type="evidence" value="ECO:0007669"/>
    <property type="project" value="UniProtKB-EC"/>
</dbReference>
<keyword evidence="5 9" id="KW-0378">Hydrolase</keyword>
<evidence type="ECO:0000256" key="8">
    <source>
        <dbReference type="ARBA" id="ARBA00022884"/>
    </source>
</evidence>
<keyword evidence="4 9" id="KW-0547">Nucleotide-binding</keyword>
<evidence type="ECO:0000259" key="12">
    <source>
        <dbReference type="PROSITE" id="PS51192"/>
    </source>
</evidence>
<dbReference type="GO" id="GO:0016787">
    <property type="term" value="F:hydrolase activity"/>
    <property type="evidence" value="ECO:0007669"/>
    <property type="project" value="UniProtKB-KW"/>
</dbReference>
<dbReference type="SMART" id="SM00487">
    <property type="entry name" value="DEXDc"/>
    <property type="match status" value="1"/>
</dbReference>
<evidence type="ECO:0000256" key="7">
    <source>
        <dbReference type="ARBA" id="ARBA00022840"/>
    </source>
</evidence>
<dbReference type="Pfam" id="PF13959">
    <property type="entry name" value="CTE_SPB4"/>
    <property type="match status" value="1"/>
</dbReference>
<dbReference type="Pfam" id="PF00271">
    <property type="entry name" value="Helicase_C"/>
    <property type="match status" value="1"/>
</dbReference>
<dbReference type="InterPro" id="IPR014001">
    <property type="entry name" value="Helicase_ATP-bd"/>
</dbReference>
<dbReference type="PROSITE" id="PS51194">
    <property type="entry name" value="HELICASE_CTER"/>
    <property type="match status" value="1"/>
</dbReference>
<evidence type="ECO:0000256" key="9">
    <source>
        <dbReference type="RuleBase" id="RU000492"/>
    </source>
</evidence>
<evidence type="ECO:0000256" key="11">
    <source>
        <dbReference type="SAM" id="MobiDB-lite"/>
    </source>
</evidence>
<dbReference type="CDD" id="cd17949">
    <property type="entry name" value="DEADc_DDX31"/>
    <property type="match status" value="1"/>
</dbReference>
<dbReference type="InterPro" id="IPR001650">
    <property type="entry name" value="Helicase_C-like"/>
</dbReference>
<reference evidence="14 15" key="1">
    <citation type="submission" date="2023-04" db="EMBL/GenBank/DDBJ databases">
        <title>Genome of Basidiobolus ranarum AG-B5.</title>
        <authorList>
            <person name="Stajich J.E."/>
            <person name="Carter-House D."/>
            <person name="Gryganskyi A."/>
        </authorList>
    </citation>
    <scope>NUCLEOTIDE SEQUENCE [LARGE SCALE GENOMIC DNA]</scope>
    <source>
        <strain evidence="14 15">AG-B5</strain>
    </source>
</reference>
<keyword evidence="7 9" id="KW-0067">ATP-binding</keyword>
<feature type="region of interest" description="Disordered" evidence="11">
    <location>
        <begin position="326"/>
        <end position="345"/>
    </location>
</feature>
<dbReference type="PROSITE" id="PS00039">
    <property type="entry name" value="DEAD_ATP_HELICASE"/>
    <property type="match status" value="1"/>
</dbReference>
<feature type="compositionally biased region" description="Acidic residues" evidence="11">
    <location>
        <begin position="329"/>
        <end position="341"/>
    </location>
</feature>
<dbReference type="InterPro" id="IPR000629">
    <property type="entry name" value="RNA-helicase_DEAD-box_CS"/>
</dbReference>
<dbReference type="SMART" id="SM01178">
    <property type="entry name" value="DUF4217"/>
    <property type="match status" value="1"/>
</dbReference>
<keyword evidence="8 10" id="KW-0694">RNA-binding</keyword>
<evidence type="ECO:0000256" key="10">
    <source>
        <dbReference type="RuleBase" id="RU365068"/>
    </source>
</evidence>
<dbReference type="InterPro" id="IPR011545">
    <property type="entry name" value="DEAD/DEAH_box_helicase_dom"/>
</dbReference>
<sequence>MLNIVEDINSKSVSSGKAIVSSLFTRNPVIPKEFMLRQLPSDKNEIPSNGIITDPTTFAGIGLDSDLSDHLTEKLNIAKPTTVQVRAIPLLLGPSEDKPGEGRDVDIVVQAETGSGKTLTYLLPIVHRLLTLSTVDPENPRPIPFSRSVGTLAIILAPTRELARQILDVLEKLLNIPTCKQAGKRRIHWIVPGVVIGGDKKKSEKERLRKGTNILVSTPGRLLDHLKNTQSFNVDNLKWLVLDEADRLLDLGFEEDLKSIISILDERSKACLDKNTIKIKSPVWPKRRLNILCSATLRDNVKRLAGQSLTEPLFVRGSGLVQSAKTIDQTEDGAEDQEDEQFSTPNQLKQMYIPTPSKLRLVTLAAILKSAFAKRFGQQQQGKVVVFHSCCDSVDFYHKIFAQTGKVVEVEEESDEDEFKSKFKKKNANFSKIKNKDEAPATEAKKKPEPTFEVSEVIPKAALFKLHGNLPQNIRTQTYFEFCKAESGVLFCTDVAARGLHLPDVSLIVQFDPPTDLKDYVHRVGRTARLGRAGEAYLLLLPSEIEYLDILKGQGLQPEGVKLEKILSSLSPKGVEYEQAATELQNEFERFVLSDPNRLLLARKSYSASIRAYATHTATERHIFHIKKLHLGHWAKSFALREAPTNVGDANKRTAKAKSVIKKKRNIKNDQIKKGKDLKRKLDSSEFAIGLVSGPTTKKGKKK</sequence>
<name>A0ABR2VWI4_9FUNG</name>
<dbReference type="EMBL" id="JASJQH010007509">
    <property type="protein sequence ID" value="KAK9708093.1"/>
    <property type="molecule type" value="Genomic_DNA"/>
</dbReference>
<evidence type="ECO:0000313" key="14">
    <source>
        <dbReference type="EMBL" id="KAK9708093.1"/>
    </source>
</evidence>
<keyword evidence="15" id="KW-1185">Reference proteome</keyword>
<dbReference type="CDD" id="cd18787">
    <property type="entry name" value="SF2_C_DEAD"/>
    <property type="match status" value="1"/>
</dbReference>
<evidence type="ECO:0000313" key="15">
    <source>
        <dbReference type="Proteomes" id="UP001479436"/>
    </source>
</evidence>
<comment type="domain">
    <text evidence="10">The Q motif is unique to and characteristic of the DEAD box family of RNA helicases and controls ATP binding and hydrolysis.</text>
</comment>
<evidence type="ECO:0000259" key="13">
    <source>
        <dbReference type="PROSITE" id="PS51194"/>
    </source>
</evidence>
<protein>
    <recommendedName>
        <fullName evidence="10">ATP-dependent RNA helicase</fullName>
        <ecNumber evidence="10">3.6.4.13</ecNumber>
    </recommendedName>
</protein>
<evidence type="ECO:0000256" key="5">
    <source>
        <dbReference type="ARBA" id="ARBA00022801"/>
    </source>
</evidence>
<dbReference type="PANTHER" id="PTHR24031">
    <property type="entry name" value="RNA HELICASE"/>
    <property type="match status" value="1"/>
</dbReference>
<feature type="domain" description="Helicase C-terminal" evidence="13">
    <location>
        <begin position="347"/>
        <end position="571"/>
    </location>
</feature>
<evidence type="ECO:0000256" key="4">
    <source>
        <dbReference type="ARBA" id="ARBA00022741"/>
    </source>
</evidence>
<organism evidence="14 15">
    <name type="scientific">Basidiobolus ranarum</name>
    <dbReference type="NCBI Taxonomy" id="34480"/>
    <lineage>
        <taxon>Eukaryota</taxon>
        <taxon>Fungi</taxon>
        <taxon>Fungi incertae sedis</taxon>
        <taxon>Zoopagomycota</taxon>
        <taxon>Entomophthoromycotina</taxon>
        <taxon>Basidiobolomycetes</taxon>
        <taxon>Basidiobolales</taxon>
        <taxon>Basidiobolaceae</taxon>
        <taxon>Basidiobolus</taxon>
    </lineage>
</organism>
<comment type="caution">
    <text evidence="14">The sequence shown here is derived from an EMBL/GenBank/DDBJ whole genome shotgun (WGS) entry which is preliminary data.</text>
</comment>
<dbReference type="PROSITE" id="PS51192">
    <property type="entry name" value="HELICASE_ATP_BIND_1"/>
    <property type="match status" value="1"/>
</dbReference>
<dbReference type="Proteomes" id="UP001479436">
    <property type="component" value="Unassembled WGS sequence"/>
</dbReference>
<feature type="domain" description="Helicase ATP-binding" evidence="12">
    <location>
        <begin position="98"/>
        <end position="315"/>
    </location>
</feature>
<comment type="function">
    <text evidence="10">RNA helicase.</text>
</comment>
<evidence type="ECO:0000256" key="1">
    <source>
        <dbReference type="ARBA" id="ARBA00004604"/>
    </source>
</evidence>
<keyword evidence="3" id="KW-0698">rRNA processing</keyword>
<keyword evidence="6 9" id="KW-0347">Helicase</keyword>
<dbReference type="SMART" id="SM00490">
    <property type="entry name" value="HELICc"/>
    <property type="match status" value="1"/>
</dbReference>
<dbReference type="Pfam" id="PF00270">
    <property type="entry name" value="DEAD"/>
    <property type="match status" value="1"/>
</dbReference>
<dbReference type="Gene3D" id="3.40.50.300">
    <property type="entry name" value="P-loop containing nucleotide triphosphate hydrolases"/>
    <property type="match status" value="2"/>
</dbReference>
<comment type="similarity">
    <text evidence="9">Belongs to the DEAD box helicase family.</text>
</comment>
<accession>A0ABR2VWI4</accession>
<proteinExistence type="inferred from homology"/>
<comment type="catalytic activity">
    <reaction evidence="10">
        <text>ATP + H2O = ADP + phosphate + H(+)</text>
        <dbReference type="Rhea" id="RHEA:13065"/>
        <dbReference type="ChEBI" id="CHEBI:15377"/>
        <dbReference type="ChEBI" id="CHEBI:15378"/>
        <dbReference type="ChEBI" id="CHEBI:30616"/>
        <dbReference type="ChEBI" id="CHEBI:43474"/>
        <dbReference type="ChEBI" id="CHEBI:456216"/>
        <dbReference type="EC" id="3.6.4.13"/>
    </reaction>
</comment>